<evidence type="ECO:0000313" key="1">
    <source>
        <dbReference type="EMBL" id="JAH91098.1"/>
    </source>
</evidence>
<sequence>MLPPIDERLQSYFDLGLTQKSCYVNSSLDIFDVYIDKELIQEESRD</sequence>
<dbReference type="AlphaFoldDB" id="A0A0E9WNQ9"/>
<name>A0A0E9WNQ9_ANGAN</name>
<protein>
    <submittedName>
        <fullName evidence="1">Uncharacterized protein</fullName>
    </submittedName>
</protein>
<proteinExistence type="predicted"/>
<reference evidence="1" key="1">
    <citation type="submission" date="2014-11" db="EMBL/GenBank/DDBJ databases">
        <authorList>
            <person name="Amaro Gonzalez C."/>
        </authorList>
    </citation>
    <scope>NUCLEOTIDE SEQUENCE</scope>
</reference>
<accession>A0A0E9WNQ9</accession>
<dbReference type="EMBL" id="GBXM01017479">
    <property type="protein sequence ID" value="JAH91098.1"/>
    <property type="molecule type" value="Transcribed_RNA"/>
</dbReference>
<reference evidence="1" key="2">
    <citation type="journal article" date="2015" name="Fish Shellfish Immunol.">
        <title>Early steps in the European eel (Anguilla anguilla)-Vibrio vulnificus interaction in the gills: Role of the RtxA13 toxin.</title>
        <authorList>
            <person name="Callol A."/>
            <person name="Pajuelo D."/>
            <person name="Ebbesson L."/>
            <person name="Teles M."/>
            <person name="MacKenzie S."/>
            <person name="Amaro C."/>
        </authorList>
    </citation>
    <scope>NUCLEOTIDE SEQUENCE</scope>
</reference>
<organism evidence="1">
    <name type="scientific">Anguilla anguilla</name>
    <name type="common">European freshwater eel</name>
    <name type="synonym">Muraena anguilla</name>
    <dbReference type="NCBI Taxonomy" id="7936"/>
    <lineage>
        <taxon>Eukaryota</taxon>
        <taxon>Metazoa</taxon>
        <taxon>Chordata</taxon>
        <taxon>Craniata</taxon>
        <taxon>Vertebrata</taxon>
        <taxon>Euteleostomi</taxon>
        <taxon>Actinopterygii</taxon>
        <taxon>Neopterygii</taxon>
        <taxon>Teleostei</taxon>
        <taxon>Anguilliformes</taxon>
        <taxon>Anguillidae</taxon>
        <taxon>Anguilla</taxon>
    </lineage>
</organism>